<comment type="similarity">
    <text evidence="2 8">Belongs to the 4-toluene sulfonate uptake permease (TSUP) (TC 2.A.102) family.</text>
</comment>
<comment type="subcellular location">
    <subcellularLocation>
        <location evidence="1 8">Cell membrane</location>
        <topology evidence="1 8">Multi-pass membrane protein</topology>
    </subcellularLocation>
</comment>
<dbReference type="InterPro" id="IPR002781">
    <property type="entry name" value="TM_pro_TauE-like"/>
</dbReference>
<feature type="transmembrane region" description="Helical" evidence="8">
    <location>
        <begin position="215"/>
        <end position="235"/>
    </location>
</feature>
<evidence type="ECO:0000256" key="7">
    <source>
        <dbReference type="ARBA" id="ARBA00023136"/>
    </source>
</evidence>
<feature type="transmembrane region" description="Helical" evidence="8">
    <location>
        <begin position="59"/>
        <end position="82"/>
    </location>
</feature>
<sequence>MRNTGMILGNDHKGDVFLTAIVIEIFLIAILAGIVGSILGLGGGIVVTPALTLLFGVDINHAIGASLISVIATSSGSAVAYIRDRITNVRVGMFLEIATTVGAITGAFLAALIAPNFLYFIFALLLLYSAYAMVKKGKEEIPVNVPQHPVAEKLGLGGEYYDKALGRKITYNVDRVYEGFGVMYGAGVVSGLLGIGSGSFKVMAMDVFMKMPLKVSTATSNFMMGVTAAASAGIYFLRGDIIPVISAPVALGVLVGATIGARIMQRLKSKTIRKLFIPIMIYIAFQMIYQGWRG</sequence>
<dbReference type="KEGG" id="plen:EIM92_01355"/>
<evidence type="ECO:0000256" key="8">
    <source>
        <dbReference type="RuleBase" id="RU363041"/>
    </source>
</evidence>
<dbReference type="PANTHER" id="PTHR30269">
    <property type="entry name" value="TRANSMEMBRANE PROTEIN YFCA"/>
    <property type="match status" value="1"/>
</dbReference>
<proteinExistence type="inferred from homology"/>
<accession>A0A3Q8S3F8</accession>
<evidence type="ECO:0000256" key="5">
    <source>
        <dbReference type="ARBA" id="ARBA00022692"/>
    </source>
</evidence>
<dbReference type="EMBL" id="CP034248">
    <property type="protein sequence ID" value="AZK45004.1"/>
    <property type="molecule type" value="Genomic_DNA"/>
</dbReference>
<organism evidence="9 10">
    <name type="scientific">Paenibacillus lentus</name>
    <dbReference type="NCBI Taxonomy" id="1338368"/>
    <lineage>
        <taxon>Bacteria</taxon>
        <taxon>Bacillati</taxon>
        <taxon>Bacillota</taxon>
        <taxon>Bacilli</taxon>
        <taxon>Bacillales</taxon>
        <taxon>Paenibacillaceae</taxon>
        <taxon>Paenibacillus</taxon>
    </lineage>
</organism>
<evidence type="ECO:0000313" key="9">
    <source>
        <dbReference type="EMBL" id="AZK45004.1"/>
    </source>
</evidence>
<name>A0A3Q8S3F8_9BACL</name>
<evidence type="ECO:0000313" key="10">
    <source>
        <dbReference type="Proteomes" id="UP000273145"/>
    </source>
</evidence>
<gene>
    <name evidence="9" type="ORF">EIM92_01355</name>
</gene>
<feature type="transmembrane region" description="Helical" evidence="8">
    <location>
        <begin position="241"/>
        <end position="263"/>
    </location>
</feature>
<dbReference type="GO" id="GO:0005886">
    <property type="term" value="C:plasma membrane"/>
    <property type="evidence" value="ECO:0007669"/>
    <property type="project" value="UniProtKB-SubCell"/>
</dbReference>
<dbReference type="AlphaFoldDB" id="A0A3Q8S3F8"/>
<evidence type="ECO:0000256" key="4">
    <source>
        <dbReference type="ARBA" id="ARBA00022475"/>
    </source>
</evidence>
<evidence type="ECO:0000256" key="1">
    <source>
        <dbReference type="ARBA" id="ARBA00004651"/>
    </source>
</evidence>
<keyword evidence="7 8" id="KW-0472">Membrane</keyword>
<protein>
    <recommendedName>
        <fullName evidence="8">Probable membrane transporter protein</fullName>
    </recommendedName>
</protein>
<dbReference type="Proteomes" id="UP000273145">
    <property type="component" value="Chromosome"/>
</dbReference>
<dbReference type="InterPro" id="IPR052017">
    <property type="entry name" value="TSUP"/>
</dbReference>
<keyword evidence="5 8" id="KW-0812">Transmembrane</keyword>
<dbReference type="Pfam" id="PF01925">
    <property type="entry name" value="TauE"/>
    <property type="match status" value="1"/>
</dbReference>
<keyword evidence="4 8" id="KW-1003">Cell membrane</keyword>
<evidence type="ECO:0000256" key="2">
    <source>
        <dbReference type="ARBA" id="ARBA00009142"/>
    </source>
</evidence>
<feature type="transmembrane region" description="Helical" evidence="8">
    <location>
        <begin position="275"/>
        <end position="292"/>
    </location>
</feature>
<evidence type="ECO:0000256" key="6">
    <source>
        <dbReference type="ARBA" id="ARBA00022989"/>
    </source>
</evidence>
<keyword evidence="3" id="KW-0813">Transport</keyword>
<dbReference type="OrthoDB" id="9777163at2"/>
<keyword evidence="6 8" id="KW-1133">Transmembrane helix</keyword>
<keyword evidence="10" id="KW-1185">Reference proteome</keyword>
<dbReference type="PANTHER" id="PTHR30269:SF23">
    <property type="entry name" value="MEMBRANE TRANSPORTER PROTEIN YDHB-RELATED"/>
    <property type="match status" value="1"/>
</dbReference>
<reference evidence="9 10" key="1">
    <citation type="submission" date="2018-11" db="EMBL/GenBank/DDBJ databases">
        <title>Genome sequencing of Paenibacillus lentus DSM25539(T).</title>
        <authorList>
            <person name="Kook J.-K."/>
            <person name="Park S.-N."/>
            <person name="Lim Y.K."/>
        </authorList>
    </citation>
    <scope>NUCLEOTIDE SEQUENCE [LARGE SCALE GENOMIC DNA]</scope>
    <source>
        <strain evidence="9 10">DSM 25539</strain>
    </source>
</reference>
<evidence type="ECO:0000256" key="3">
    <source>
        <dbReference type="ARBA" id="ARBA00022448"/>
    </source>
</evidence>
<feature type="transmembrane region" description="Helical" evidence="8">
    <location>
        <begin position="21"/>
        <end position="47"/>
    </location>
</feature>